<protein>
    <submittedName>
        <fullName evidence="2">DUF2065 domain-containing protein</fullName>
    </submittedName>
</protein>
<evidence type="ECO:0000313" key="3">
    <source>
        <dbReference type="Proteomes" id="UP000672097"/>
    </source>
</evidence>
<keyword evidence="3" id="KW-1185">Reference proteome</keyword>
<dbReference type="EMBL" id="JAGQDG010000002">
    <property type="protein sequence ID" value="MBQ0934907.1"/>
    <property type="molecule type" value="Genomic_DNA"/>
</dbReference>
<feature type="transmembrane region" description="Helical" evidence="1">
    <location>
        <begin position="45"/>
        <end position="62"/>
    </location>
</feature>
<keyword evidence="1" id="KW-0472">Membrane</keyword>
<dbReference type="PANTHER" id="PTHR38602">
    <property type="entry name" value="INNER MEMBRANE PROTEIN-RELATED"/>
    <property type="match status" value="1"/>
</dbReference>
<dbReference type="Pfam" id="PF09838">
    <property type="entry name" value="DUF2065"/>
    <property type="match status" value="1"/>
</dbReference>
<evidence type="ECO:0000313" key="2">
    <source>
        <dbReference type="EMBL" id="MBQ0934907.1"/>
    </source>
</evidence>
<reference evidence="2 3" key="1">
    <citation type="submission" date="2021-04" db="EMBL/GenBank/DDBJ databases">
        <title>The genome sequence of type strain Ideonella paludis KCTC 32238.</title>
        <authorList>
            <person name="Liu Y."/>
        </authorList>
    </citation>
    <scope>NUCLEOTIDE SEQUENCE [LARGE SCALE GENOMIC DNA]</scope>
    <source>
        <strain evidence="2 3">KCTC 32238</strain>
    </source>
</reference>
<keyword evidence="1" id="KW-0812">Transmembrane</keyword>
<dbReference type="PANTHER" id="PTHR38602:SF1">
    <property type="entry name" value="INNER MEMBRANE PROTEIN"/>
    <property type="match status" value="1"/>
</dbReference>
<name>A0ABS5DUT7_9BURK</name>
<sequence length="63" mass="6902">MVSETLWSALALVLVFEGLMPLLAPGAWREAFEKALRLTDGQLRFFGLACLLLGLSLLALLQN</sequence>
<feature type="transmembrane region" description="Helical" evidence="1">
    <location>
        <begin position="6"/>
        <end position="24"/>
    </location>
</feature>
<gene>
    <name evidence="2" type="ORF">KAK11_06170</name>
</gene>
<proteinExistence type="predicted"/>
<accession>A0ABS5DUT7</accession>
<evidence type="ECO:0000256" key="1">
    <source>
        <dbReference type="SAM" id="Phobius"/>
    </source>
</evidence>
<comment type="caution">
    <text evidence="2">The sequence shown here is derived from an EMBL/GenBank/DDBJ whole genome shotgun (WGS) entry which is preliminary data.</text>
</comment>
<organism evidence="2 3">
    <name type="scientific">Ideonella paludis</name>
    <dbReference type="NCBI Taxonomy" id="1233411"/>
    <lineage>
        <taxon>Bacteria</taxon>
        <taxon>Pseudomonadati</taxon>
        <taxon>Pseudomonadota</taxon>
        <taxon>Betaproteobacteria</taxon>
        <taxon>Burkholderiales</taxon>
        <taxon>Sphaerotilaceae</taxon>
        <taxon>Ideonella</taxon>
    </lineage>
</organism>
<dbReference type="Proteomes" id="UP000672097">
    <property type="component" value="Unassembled WGS sequence"/>
</dbReference>
<dbReference type="InterPro" id="IPR019201">
    <property type="entry name" value="DUF2065"/>
</dbReference>
<keyword evidence="1" id="KW-1133">Transmembrane helix</keyword>